<keyword evidence="2" id="KW-1185">Reference proteome</keyword>
<protein>
    <submittedName>
        <fullName evidence="1">Uncharacterized protein</fullName>
    </submittedName>
</protein>
<reference evidence="1 2" key="1">
    <citation type="submission" date="2021-07" db="EMBL/GenBank/DDBJ databases">
        <authorList>
            <person name="Palmer J.M."/>
        </authorList>
    </citation>
    <scope>NUCLEOTIDE SEQUENCE [LARGE SCALE GENOMIC DNA]</scope>
    <source>
        <strain evidence="1 2">AT_MEX2019</strain>
        <tissue evidence="1">Muscle</tissue>
    </source>
</reference>
<organism evidence="1 2">
    <name type="scientific">Ataeniobius toweri</name>
    <dbReference type="NCBI Taxonomy" id="208326"/>
    <lineage>
        <taxon>Eukaryota</taxon>
        <taxon>Metazoa</taxon>
        <taxon>Chordata</taxon>
        <taxon>Craniata</taxon>
        <taxon>Vertebrata</taxon>
        <taxon>Euteleostomi</taxon>
        <taxon>Actinopterygii</taxon>
        <taxon>Neopterygii</taxon>
        <taxon>Teleostei</taxon>
        <taxon>Neoteleostei</taxon>
        <taxon>Acanthomorphata</taxon>
        <taxon>Ovalentaria</taxon>
        <taxon>Atherinomorphae</taxon>
        <taxon>Cyprinodontiformes</taxon>
        <taxon>Goodeidae</taxon>
        <taxon>Ataeniobius</taxon>
    </lineage>
</organism>
<dbReference type="EMBL" id="JAHUTI010063636">
    <property type="protein sequence ID" value="MED6253055.1"/>
    <property type="molecule type" value="Genomic_DNA"/>
</dbReference>
<proteinExistence type="predicted"/>
<dbReference type="Proteomes" id="UP001345963">
    <property type="component" value="Unassembled WGS sequence"/>
</dbReference>
<accession>A0ABU7BSI5</accession>
<comment type="caution">
    <text evidence="1">The sequence shown here is derived from an EMBL/GenBank/DDBJ whole genome shotgun (WGS) entry which is preliminary data.</text>
</comment>
<feature type="non-terminal residue" evidence="1">
    <location>
        <position position="1"/>
    </location>
</feature>
<evidence type="ECO:0000313" key="1">
    <source>
        <dbReference type="EMBL" id="MED6253055.1"/>
    </source>
</evidence>
<evidence type="ECO:0000313" key="2">
    <source>
        <dbReference type="Proteomes" id="UP001345963"/>
    </source>
</evidence>
<name>A0ABU7BSI5_9TELE</name>
<gene>
    <name evidence="1" type="ORF">ATANTOWER_021534</name>
</gene>
<sequence>CNFNQCAAPLICPLGFELNITNGTCCQSYKCVPKGVCVYDMTEFKLFLFHVLIFKRGGGVLSVGRHWDSRAELNSWLWPAEACRCLPEDSLPEEARVFCEDARSIGFHKNSSRLLRPEPEGARGFCKESPGSLRQAVFWQAAACFCRPQPRIELGPAVPAPPHR</sequence>